<evidence type="ECO:0000313" key="1">
    <source>
        <dbReference type="EMBL" id="AIY16480.1"/>
    </source>
</evidence>
<sequence length="69" mass="6909">MTITCTCNGEELRTGAASVADLLRERLGSAAPDGVAVAVDGEVVPRSAWADRPLADGAVVDVVTAVQGG</sequence>
<keyword evidence="2" id="KW-1185">Reference proteome</keyword>
<dbReference type="AlphaFoldDB" id="A0A0A1DM80"/>
<evidence type="ECO:0000313" key="2">
    <source>
        <dbReference type="Proteomes" id="UP000030300"/>
    </source>
</evidence>
<dbReference type="InterPro" id="IPR016155">
    <property type="entry name" value="Mopterin_synth/thiamin_S_b"/>
</dbReference>
<accession>A0A0A1DM80</accession>
<protein>
    <submittedName>
        <fullName evidence="1">Sulfur carrier protein ThiS, Opine oxidase subunit C</fullName>
    </submittedName>
</protein>
<dbReference type="NCBIfam" id="TIGR01683">
    <property type="entry name" value="thiS"/>
    <property type="match status" value="1"/>
</dbReference>
<dbReference type="Pfam" id="PF02597">
    <property type="entry name" value="ThiS"/>
    <property type="match status" value="1"/>
</dbReference>
<dbReference type="SUPFAM" id="SSF54285">
    <property type="entry name" value="MoaD/ThiS"/>
    <property type="match status" value="1"/>
</dbReference>
<dbReference type="HOGENOM" id="CLU_174611_2_2_11"/>
<name>A0A0A1DM80_NOCSI</name>
<dbReference type="Proteomes" id="UP000030300">
    <property type="component" value="Chromosome"/>
</dbReference>
<dbReference type="RefSeq" id="WP_038677286.1">
    <property type="nucleotide sequence ID" value="NZ_BJMC01000001.1"/>
</dbReference>
<dbReference type="GeneID" id="96608561"/>
<dbReference type="KEGG" id="psim:KR76_06355"/>
<dbReference type="CDD" id="cd00565">
    <property type="entry name" value="Ubl_ThiS"/>
    <property type="match status" value="1"/>
</dbReference>
<reference evidence="1 2" key="1">
    <citation type="journal article" date="2015" name="Genome Announc.">
        <title>Complete Genome Sequence of Steroid-Transforming Nocardioides simplex VKM Ac-2033D.</title>
        <authorList>
            <person name="Shtratnikova V.Y."/>
            <person name="Schelkunov M.I."/>
            <person name="Pekov Y.A."/>
            <person name="Fokina V.V."/>
            <person name="Logacheva M.D."/>
            <person name="Sokolov S.L."/>
            <person name="Bragin E.Y."/>
            <person name="Ashapkin V.V."/>
            <person name="Donova M.V."/>
        </authorList>
    </citation>
    <scope>NUCLEOTIDE SEQUENCE [LARGE SCALE GENOMIC DNA]</scope>
    <source>
        <strain evidence="1 2">VKM Ac-2033D</strain>
    </source>
</reference>
<dbReference type="Gene3D" id="3.10.20.30">
    <property type="match status" value="1"/>
</dbReference>
<organism evidence="1 2">
    <name type="scientific">Nocardioides simplex</name>
    <name type="common">Arthrobacter simplex</name>
    <dbReference type="NCBI Taxonomy" id="2045"/>
    <lineage>
        <taxon>Bacteria</taxon>
        <taxon>Bacillati</taxon>
        <taxon>Actinomycetota</taxon>
        <taxon>Actinomycetes</taxon>
        <taxon>Propionibacteriales</taxon>
        <taxon>Nocardioidaceae</taxon>
        <taxon>Pimelobacter</taxon>
    </lineage>
</organism>
<dbReference type="InterPro" id="IPR012675">
    <property type="entry name" value="Beta-grasp_dom_sf"/>
</dbReference>
<dbReference type="PANTHER" id="PTHR34472">
    <property type="entry name" value="SULFUR CARRIER PROTEIN THIS"/>
    <property type="match status" value="1"/>
</dbReference>
<dbReference type="EMBL" id="CP009896">
    <property type="protein sequence ID" value="AIY16480.1"/>
    <property type="molecule type" value="Genomic_DNA"/>
</dbReference>
<dbReference type="STRING" id="2045.KR76_06355"/>
<dbReference type="InterPro" id="IPR003749">
    <property type="entry name" value="ThiS/MoaD-like"/>
</dbReference>
<proteinExistence type="predicted"/>
<gene>
    <name evidence="1" type="ORF">KR76_06355</name>
</gene>
<dbReference type="InterPro" id="IPR010035">
    <property type="entry name" value="Thi_S"/>
</dbReference>
<dbReference type="PANTHER" id="PTHR34472:SF1">
    <property type="entry name" value="SULFUR CARRIER PROTEIN THIS"/>
    <property type="match status" value="1"/>
</dbReference>